<accession>A0A4D7JKA9</accession>
<gene>
    <name evidence="1" type="ORF">DCC35_11830</name>
</gene>
<keyword evidence="2" id="KW-1185">Reference proteome</keyword>
<reference evidence="1 2" key="1">
    <citation type="submission" date="2018-04" db="EMBL/GenBank/DDBJ databases">
        <title>Complete genome uncultured novel isolate.</title>
        <authorList>
            <person name="Merlino G."/>
        </authorList>
    </citation>
    <scope>NUCLEOTIDE SEQUENCE [LARGE SCALE GENOMIC DNA]</scope>
    <source>
        <strain evidence="2">R1DC9</strain>
    </source>
</reference>
<dbReference type="EMBL" id="CP028923">
    <property type="protein sequence ID" value="QCK15383.1"/>
    <property type="molecule type" value="Genomic_DNA"/>
</dbReference>
<name>A0A4D7JKA9_9BACT</name>
<dbReference type="Proteomes" id="UP000298616">
    <property type="component" value="Chromosome"/>
</dbReference>
<evidence type="ECO:0000313" key="1">
    <source>
        <dbReference type="EMBL" id="QCK15383.1"/>
    </source>
</evidence>
<evidence type="ECO:0000313" key="2">
    <source>
        <dbReference type="Proteomes" id="UP000298616"/>
    </source>
</evidence>
<protein>
    <submittedName>
        <fullName evidence="1">Uncharacterized protein</fullName>
    </submittedName>
</protein>
<dbReference type="KEGG" id="fpf:DCC35_11830"/>
<proteinExistence type="predicted"/>
<dbReference type="AlphaFoldDB" id="A0A4D7JKA9"/>
<sequence>MTDEWHSLNIVHTESLNNSIVTLHKLSQFVARVGQNYVKPRKDHSHTNLGWDRNSSTLVGRLTEEGVRMTFNLPEFKYKVEAPSHHSIVMPEDLTYGELEDLMKHLLIAAGLIGSHYVPSDEYSLPYEIDSDEHIDKPKRKFLSHWADCRSNADLVLHKLAALFAGASEVRIWPHHYDSGLIIPLKVENEKTVKSVGAGLAIADHMVNEPYFYLNYYAKDKPEDFKIKDLEDHSAITKNSKEYTGYLLPLSLVLSSTGSEAQFNYTWTFFEQGIDLIMSAAGVNKQIV</sequence>
<dbReference type="OrthoDB" id="1158385at2"/>
<dbReference type="RefSeq" id="WP_137090981.1">
    <property type="nucleotide sequence ID" value="NZ_CP028923.1"/>
</dbReference>
<organism evidence="1 2">
    <name type="scientific">Mangrovivirga cuniculi</name>
    <dbReference type="NCBI Taxonomy" id="2715131"/>
    <lineage>
        <taxon>Bacteria</taxon>
        <taxon>Pseudomonadati</taxon>
        <taxon>Bacteroidota</taxon>
        <taxon>Cytophagia</taxon>
        <taxon>Cytophagales</taxon>
        <taxon>Mangrovivirgaceae</taxon>
        <taxon>Mangrovivirga</taxon>
    </lineage>
</organism>